<organism evidence="1 2">
    <name type="scientific">Amblyomma americanum</name>
    <name type="common">Lone star tick</name>
    <dbReference type="NCBI Taxonomy" id="6943"/>
    <lineage>
        <taxon>Eukaryota</taxon>
        <taxon>Metazoa</taxon>
        <taxon>Ecdysozoa</taxon>
        <taxon>Arthropoda</taxon>
        <taxon>Chelicerata</taxon>
        <taxon>Arachnida</taxon>
        <taxon>Acari</taxon>
        <taxon>Parasitiformes</taxon>
        <taxon>Ixodida</taxon>
        <taxon>Ixodoidea</taxon>
        <taxon>Ixodidae</taxon>
        <taxon>Amblyomminae</taxon>
        <taxon>Amblyomma</taxon>
    </lineage>
</organism>
<reference evidence="1 2" key="1">
    <citation type="journal article" date="2023" name="Arcadia Sci">
        <title>De novo assembly of a long-read Amblyomma americanum tick genome.</title>
        <authorList>
            <person name="Chou S."/>
            <person name="Poskanzer K.E."/>
            <person name="Rollins M."/>
            <person name="Thuy-Boun P.S."/>
        </authorList>
    </citation>
    <scope>NUCLEOTIDE SEQUENCE [LARGE SCALE GENOMIC DNA]</scope>
    <source>
        <strain evidence="1">F_SG_1</strain>
        <tissue evidence="1">Salivary glands</tissue>
    </source>
</reference>
<gene>
    <name evidence="1" type="ORF">V5799_012789</name>
</gene>
<comment type="caution">
    <text evidence="1">The sequence shown here is derived from an EMBL/GenBank/DDBJ whole genome shotgun (WGS) entry which is preliminary data.</text>
</comment>
<proteinExistence type="predicted"/>
<keyword evidence="2" id="KW-1185">Reference proteome</keyword>
<accession>A0AAQ4E7Q1</accession>
<name>A0AAQ4E7Q1_AMBAM</name>
<sequence length="81" mass="8730">MPSLSFLLSLLPHSLIVVVVVFVLSSSQQVFALFRKASSACASVSLTVGLSEENFILSEIWRGTAFMTCVGNDDAFGWSLT</sequence>
<dbReference type="Proteomes" id="UP001321473">
    <property type="component" value="Unassembled WGS sequence"/>
</dbReference>
<evidence type="ECO:0000313" key="2">
    <source>
        <dbReference type="Proteomes" id="UP001321473"/>
    </source>
</evidence>
<dbReference type="AlphaFoldDB" id="A0AAQ4E7Q1"/>
<evidence type="ECO:0000313" key="1">
    <source>
        <dbReference type="EMBL" id="KAK8770746.1"/>
    </source>
</evidence>
<protein>
    <submittedName>
        <fullName evidence="1">Uncharacterized protein</fullName>
    </submittedName>
</protein>
<dbReference type="EMBL" id="JARKHS020020609">
    <property type="protein sequence ID" value="KAK8770746.1"/>
    <property type="molecule type" value="Genomic_DNA"/>
</dbReference>